<evidence type="ECO:0000256" key="1">
    <source>
        <dbReference type="ARBA" id="ARBA00001947"/>
    </source>
</evidence>
<dbReference type="InterPro" id="IPR026591">
    <property type="entry name" value="Sirtuin_cat_small_dom_sf"/>
</dbReference>
<feature type="binding site" evidence="7">
    <location>
        <position position="211"/>
    </location>
    <ligand>
        <name>Zn(2+)</name>
        <dbReference type="ChEBI" id="CHEBI:29105"/>
    </ligand>
</feature>
<dbReference type="Pfam" id="PF00076">
    <property type="entry name" value="RRM_1"/>
    <property type="match status" value="2"/>
</dbReference>
<feature type="compositionally biased region" description="Low complexity" evidence="8">
    <location>
        <begin position="638"/>
        <end position="653"/>
    </location>
</feature>
<dbReference type="InterPro" id="IPR003000">
    <property type="entry name" value="Sirtuin"/>
</dbReference>
<evidence type="ECO:0000256" key="3">
    <source>
        <dbReference type="ARBA" id="ARBA00022723"/>
    </source>
</evidence>
<dbReference type="CDD" id="cd01408">
    <property type="entry name" value="SIRT1"/>
    <property type="match status" value="1"/>
</dbReference>
<dbReference type="Gene3D" id="3.30.1600.10">
    <property type="entry name" value="SIR2/SIRT2 'Small Domain"/>
    <property type="match status" value="1"/>
</dbReference>
<accession>A0A2P6TM10</accession>
<dbReference type="Gene3D" id="3.30.70.330">
    <property type="match status" value="2"/>
</dbReference>
<name>A0A2P6TM10_CHLSO</name>
<feature type="transmembrane region" description="Helical" evidence="9">
    <location>
        <begin position="997"/>
        <end position="1017"/>
    </location>
</feature>
<dbReference type="PANTHER" id="PTHR11085">
    <property type="entry name" value="NAD-DEPENDENT PROTEIN DEACYLASE SIRTUIN-5, MITOCHONDRIAL-RELATED"/>
    <property type="match status" value="1"/>
</dbReference>
<dbReference type="SUPFAM" id="SSF52467">
    <property type="entry name" value="DHS-like NAD/FAD-binding domain"/>
    <property type="match status" value="1"/>
</dbReference>
<feature type="compositionally biased region" description="Low complexity" evidence="8">
    <location>
        <begin position="802"/>
        <end position="812"/>
    </location>
</feature>
<keyword evidence="3 7" id="KW-0479">Metal-binding</keyword>
<keyword evidence="4 7" id="KW-0862">Zinc</keyword>
<feature type="binding site" evidence="7">
    <location>
        <position position="190"/>
    </location>
    <ligand>
        <name>Zn(2+)</name>
        <dbReference type="ChEBI" id="CHEBI:29105"/>
    </ligand>
</feature>
<dbReference type="GO" id="GO:0070403">
    <property type="term" value="F:NAD+ binding"/>
    <property type="evidence" value="ECO:0007669"/>
    <property type="project" value="InterPro"/>
</dbReference>
<dbReference type="OrthoDB" id="2020012at2759"/>
<sequence>MAAVRRRAAGRAGQKERQQKRKMAGWPVGQAAVAVMWKFLVASREMRAPLLPSFNLQGVAELIRSGCARRIICMCGAGISVSAGIPDFRSPGTGLYHRLEDYGLPHPEAVFELEYFKANPRPFFLLAKELFPGVWRPTPAHYFMRLLHTKGLLLRCYTQNIDSLEHQAGLPRSAVIAAHGNFDSAHCTRCGRRHSVEHVRRAVFAREGHPCFCKRKRCGGLVKPDIVFFGENLPRRFFESVPRDFPQADLLIVMGSSLVVHPFASLIDEVDEDTPRLLVNREAAGEGHPLLRALSLQTGGFCFEAGENYRDAFFQGDCDDGVRQLCRLLGWESELEALIAAGPCPPSPEPSEAGGSSEEASSSSDSEGEGAQELHTHRHRLSRAQRRRHLRVAVGTMLALPGRRARRLLQIRLLHAHAHQQRRRLRRLVRQMRRLQLQEGGAQGGSIGGVANGSAEAAGTGTDGCAMPSSGTLSRAISSGALPDTLPHGMAVSSSSGALPDTLPHGMAVSSSSGGGSSMPPCSGGSSTGAAASGVAEPQAAGNSCLVIHNLSPYVMAWQVVEFFSQFGEVVECTKRPGATLAFVRFAQAAQAARAKEAVHYRMVPHMGQREPLSIQYRKQQPGRSGGSVPLASRSRTGGLPPLSGCSRGSSGSEVGGRESGGSEAGGSEGDCSGDSGAEGRAQVLPATPQYLSGGRALVVKNLPLSLPYEAVRVFFSQFGKLTSCYKQTQAPFAFVTYSQPEAAAAALRSVNGMLCPDLNVASLIRVEYRRGASTRHTSSSSAAAITGVSTHADRAPTQPGSSDGSSLSSRSESVHSESTAFNECCESSIRAYRGGGGGSHASLAFHSGSGDLDAAGLPVLAVARPKRDAMPAKAAKKETQLNSSLAPMAALAAVNPLADFLQGQADYFSTLNLPQWLVQWGHPGNMAVVLIAMGMYGCGYLGWRIRLSEDAGEVAVAQDLHPKLAIGMTIFFALGALGGSMSLLMQGKDMWTSTHFVTGVTGLVLLGLQGMLSAFFEDDPNARGLHAYFGTAILALFVWHGALGLQLGLSL</sequence>
<gene>
    <name evidence="12" type="ORF">C2E21_6025</name>
</gene>
<keyword evidence="2" id="KW-0808">Transferase</keyword>
<proteinExistence type="predicted"/>
<feature type="domain" description="RRM" evidence="10">
    <location>
        <begin position="544"/>
        <end position="620"/>
    </location>
</feature>
<feature type="domain" description="Deacetylase sirtuin-type" evidence="11">
    <location>
        <begin position="49"/>
        <end position="332"/>
    </location>
</feature>
<dbReference type="InterPro" id="IPR035979">
    <property type="entry name" value="RBD_domain_sf"/>
</dbReference>
<dbReference type="CDD" id="cd00590">
    <property type="entry name" value="RRM_SF"/>
    <property type="match status" value="2"/>
</dbReference>
<keyword evidence="9" id="KW-0812">Transmembrane</keyword>
<evidence type="ECO:0000256" key="9">
    <source>
        <dbReference type="SAM" id="Phobius"/>
    </source>
</evidence>
<feature type="region of interest" description="Disordered" evidence="8">
    <location>
        <begin position="618"/>
        <end position="680"/>
    </location>
</feature>
<dbReference type="InterPro" id="IPR026590">
    <property type="entry name" value="Ssirtuin_cat_dom"/>
</dbReference>
<dbReference type="Pfam" id="PF02146">
    <property type="entry name" value="SIR2"/>
    <property type="match status" value="1"/>
</dbReference>
<feature type="compositionally biased region" description="Low complexity" evidence="8">
    <location>
        <begin position="518"/>
        <end position="532"/>
    </location>
</feature>
<feature type="transmembrane region" description="Helical" evidence="9">
    <location>
        <begin position="965"/>
        <end position="985"/>
    </location>
</feature>
<dbReference type="AlphaFoldDB" id="A0A2P6TM10"/>
<dbReference type="SUPFAM" id="SSF54928">
    <property type="entry name" value="RNA-binding domain, RBD"/>
    <property type="match status" value="1"/>
</dbReference>
<feature type="compositionally biased region" description="Low complexity" evidence="8">
    <location>
        <begin position="350"/>
        <end position="371"/>
    </location>
</feature>
<keyword evidence="6" id="KW-0694">RNA-binding</keyword>
<evidence type="ECO:0000256" key="4">
    <source>
        <dbReference type="ARBA" id="ARBA00022833"/>
    </source>
</evidence>
<feature type="transmembrane region" description="Helical" evidence="9">
    <location>
        <begin position="925"/>
        <end position="944"/>
    </location>
</feature>
<dbReference type="GO" id="GO:0017136">
    <property type="term" value="F:histone deacetylase activity, NAD-dependent"/>
    <property type="evidence" value="ECO:0007669"/>
    <property type="project" value="TreeGrafter"/>
</dbReference>
<dbReference type="Pfam" id="PF13301">
    <property type="entry name" value="DUF4079"/>
    <property type="match status" value="1"/>
</dbReference>
<feature type="binding site" evidence="7">
    <location>
        <position position="187"/>
    </location>
    <ligand>
        <name>Zn(2+)</name>
        <dbReference type="ChEBI" id="CHEBI:29105"/>
    </ligand>
</feature>
<feature type="domain" description="RRM" evidence="10">
    <location>
        <begin position="696"/>
        <end position="772"/>
    </location>
</feature>
<feature type="compositionally biased region" description="Low complexity" evidence="8">
    <location>
        <begin position="670"/>
        <end position="680"/>
    </location>
</feature>
<evidence type="ECO:0000313" key="12">
    <source>
        <dbReference type="EMBL" id="PRW45381.1"/>
    </source>
</evidence>
<dbReference type="GO" id="GO:0046872">
    <property type="term" value="F:metal ion binding"/>
    <property type="evidence" value="ECO:0007669"/>
    <property type="project" value="UniProtKB-KW"/>
</dbReference>
<feature type="transmembrane region" description="Helical" evidence="9">
    <location>
        <begin position="1029"/>
        <end position="1050"/>
    </location>
</feature>
<evidence type="ECO:0000256" key="8">
    <source>
        <dbReference type="SAM" id="MobiDB-lite"/>
    </source>
</evidence>
<dbReference type="SMART" id="SM00360">
    <property type="entry name" value="RRM"/>
    <property type="match status" value="2"/>
</dbReference>
<comment type="cofactor">
    <cofactor evidence="1">
        <name>Zn(2+)</name>
        <dbReference type="ChEBI" id="CHEBI:29105"/>
    </cofactor>
</comment>
<dbReference type="STRING" id="3076.A0A2P6TM10"/>
<keyword evidence="9" id="KW-1133">Transmembrane helix</keyword>
<keyword evidence="13" id="KW-1185">Reference proteome</keyword>
<feature type="region of interest" description="Disordered" evidence="8">
    <location>
        <begin position="340"/>
        <end position="386"/>
    </location>
</feature>
<feature type="region of interest" description="Disordered" evidence="8">
    <location>
        <begin position="487"/>
        <end position="532"/>
    </location>
</feature>
<evidence type="ECO:0000256" key="2">
    <source>
        <dbReference type="ARBA" id="ARBA00022679"/>
    </source>
</evidence>
<evidence type="ECO:0000313" key="13">
    <source>
        <dbReference type="Proteomes" id="UP000239899"/>
    </source>
</evidence>
<dbReference type="PANTHER" id="PTHR11085:SF6">
    <property type="entry name" value="NAD-DEPENDENT PROTEIN DEACETYLASE SIRTUIN-2"/>
    <property type="match status" value="1"/>
</dbReference>
<protein>
    <submittedName>
        <fullName evidence="12">Transcriptional Sir2 family isoform A</fullName>
    </submittedName>
</protein>
<feature type="region of interest" description="Disordered" evidence="8">
    <location>
        <begin position="776"/>
        <end position="814"/>
    </location>
</feature>
<comment type="caution">
    <text evidence="12">The sequence shown here is derived from an EMBL/GenBank/DDBJ whole genome shotgun (WGS) entry which is preliminary data.</text>
</comment>
<dbReference type="InterPro" id="IPR012677">
    <property type="entry name" value="Nucleotide-bd_a/b_plait_sf"/>
</dbReference>
<dbReference type="PROSITE" id="PS50305">
    <property type="entry name" value="SIRTUIN"/>
    <property type="match status" value="1"/>
</dbReference>
<dbReference type="PROSITE" id="PS50102">
    <property type="entry name" value="RRM"/>
    <property type="match status" value="2"/>
</dbReference>
<organism evidence="12 13">
    <name type="scientific">Chlorella sorokiniana</name>
    <name type="common">Freshwater green alga</name>
    <dbReference type="NCBI Taxonomy" id="3076"/>
    <lineage>
        <taxon>Eukaryota</taxon>
        <taxon>Viridiplantae</taxon>
        <taxon>Chlorophyta</taxon>
        <taxon>core chlorophytes</taxon>
        <taxon>Trebouxiophyceae</taxon>
        <taxon>Chlorellales</taxon>
        <taxon>Chlorellaceae</taxon>
        <taxon>Chlorella clade</taxon>
        <taxon>Chlorella</taxon>
    </lineage>
</organism>
<feature type="active site" description="Proton acceptor" evidence="7">
    <location>
        <position position="179"/>
    </location>
</feature>
<evidence type="ECO:0000259" key="11">
    <source>
        <dbReference type="PROSITE" id="PS50305"/>
    </source>
</evidence>
<feature type="region of interest" description="Disordered" evidence="8">
    <location>
        <begin position="1"/>
        <end position="23"/>
    </location>
</feature>
<dbReference type="InterPro" id="IPR000504">
    <property type="entry name" value="RRM_dom"/>
</dbReference>
<feature type="compositionally biased region" description="Basic residues" evidence="8">
    <location>
        <begin position="376"/>
        <end position="386"/>
    </location>
</feature>
<feature type="compositionally biased region" description="Low complexity" evidence="8">
    <location>
        <begin position="776"/>
        <end position="791"/>
    </location>
</feature>
<feature type="binding site" evidence="7">
    <location>
        <position position="218"/>
    </location>
    <ligand>
        <name>Zn(2+)</name>
        <dbReference type="ChEBI" id="CHEBI:29105"/>
    </ligand>
</feature>
<evidence type="ECO:0000256" key="6">
    <source>
        <dbReference type="PROSITE-ProRule" id="PRU00176"/>
    </source>
</evidence>
<dbReference type="GO" id="GO:0005634">
    <property type="term" value="C:nucleus"/>
    <property type="evidence" value="ECO:0007669"/>
    <property type="project" value="TreeGrafter"/>
</dbReference>
<feature type="compositionally biased region" description="Gly residues" evidence="8">
    <location>
        <begin position="654"/>
        <end position="669"/>
    </location>
</feature>
<dbReference type="Gene3D" id="3.40.50.1220">
    <property type="entry name" value="TPP-binding domain"/>
    <property type="match status" value="1"/>
</dbReference>
<dbReference type="Proteomes" id="UP000239899">
    <property type="component" value="Unassembled WGS sequence"/>
</dbReference>
<reference evidence="12 13" key="1">
    <citation type="journal article" date="2018" name="Plant J.">
        <title>Genome sequences of Chlorella sorokiniana UTEX 1602 and Micractinium conductrix SAG 241.80: implications to maltose excretion by a green alga.</title>
        <authorList>
            <person name="Arriola M.B."/>
            <person name="Velmurugan N."/>
            <person name="Zhang Y."/>
            <person name="Plunkett M.H."/>
            <person name="Hondzo H."/>
            <person name="Barney B.M."/>
        </authorList>
    </citation>
    <scope>NUCLEOTIDE SEQUENCE [LARGE SCALE GENOMIC DNA]</scope>
    <source>
        <strain evidence="13">UTEX 1602</strain>
    </source>
</reference>
<keyword evidence="9" id="KW-0472">Membrane</keyword>
<evidence type="ECO:0000256" key="7">
    <source>
        <dbReference type="PROSITE-ProRule" id="PRU00236"/>
    </source>
</evidence>
<dbReference type="InterPro" id="IPR050134">
    <property type="entry name" value="NAD-dep_sirtuin_deacylases"/>
</dbReference>
<dbReference type="InterPro" id="IPR029035">
    <property type="entry name" value="DHS-like_NAD/FAD-binding_dom"/>
</dbReference>
<dbReference type="GO" id="GO:0003723">
    <property type="term" value="F:RNA binding"/>
    <property type="evidence" value="ECO:0007669"/>
    <property type="project" value="UniProtKB-UniRule"/>
</dbReference>
<dbReference type="EMBL" id="LHPG02000011">
    <property type="protein sequence ID" value="PRW45381.1"/>
    <property type="molecule type" value="Genomic_DNA"/>
</dbReference>
<dbReference type="InterPro" id="IPR025067">
    <property type="entry name" value="DUF4079"/>
</dbReference>
<evidence type="ECO:0000256" key="5">
    <source>
        <dbReference type="ARBA" id="ARBA00023027"/>
    </source>
</evidence>
<keyword evidence="5" id="KW-0520">NAD</keyword>
<evidence type="ECO:0000259" key="10">
    <source>
        <dbReference type="PROSITE" id="PS50102"/>
    </source>
</evidence>